<reference evidence="1 2" key="1">
    <citation type="submission" date="2016-01" db="EMBL/GenBank/DDBJ databases">
        <title>Investigation of taxonomic status of Bacillus aminovorans.</title>
        <authorList>
            <person name="Verma A."/>
            <person name="Pal Y."/>
            <person name="Krishnamurthi S."/>
        </authorList>
    </citation>
    <scope>NUCLEOTIDE SEQUENCE [LARGE SCALE GENOMIC DNA]</scope>
    <source>
        <strain evidence="1 2">DSM 4337</strain>
    </source>
</reference>
<evidence type="ECO:0000313" key="2">
    <source>
        <dbReference type="Proteomes" id="UP000077271"/>
    </source>
</evidence>
<sequence length="240" mass="27616">MMRRGTIQDDVIHSKELGEDVPILIYVPADFSPMYTYSFLLCQDGKDYFQMGRIPRVADELLDQDEIENMIIVGIPYTNINDRREKYHPDGIKQKAYIRFLAHEVVPYLDEKFPGHNDRFGRALAGDSLAATVSLMAALTYPNLFGKVIMHSPFVDSSVMNAVERADSDCKLSLYHVIGTDETNVKMTNGETADFLTPNRALHSLISKKKFDYFYEEFDGGHMWTYWQPDMKRALSKMFE</sequence>
<evidence type="ECO:0008006" key="3">
    <source>
        <dbReference type="Google" id="ProtNLM"/>
    </source>
</evidence>
<dbReference type="InterPro" id="IPR029058">
    <property type="entry name" value="AB_hydrolase_fold"/>
</dbReference>
<dbReference type="EMBL" id="LQWZ01000002">
    <property type="protein sequence ID" value="OAH59402.1"/>
    <property type="molecule type" value="Genomic_DNA"/>
</dbReference>
<dbReference type="Gene3D" id="3.40.50.1820">
    <property type="entry name" value="alpha/beta hydrolase"/>
    <property type="match status" value="1"/>
</dbReference>
<dbReference type="Proteomes" id="UP000077271">
    <property type="component" value="Unassembled WGS sequence"/>
</dbReference>
<accession>A0A177L1Y2</accession>
<dbReference type="InterPro" id="IPR000801">
    <property type="entry name" value="Esterase-like"/>
</dbReference>
<dbReference type="InterPro" id="IPR050583">
    <property type="entry name" value="Mycobacterial_A85_antigen"/>
</dbReference>
<comment type="caution">
    <text evidence="1">The sequence shown here is derived from an EMBL/GenBank/DDBJ whole genome shotgun (WGS) entry which is preliminary data.</text>
</comment>
<dbReference type="OrthoDB" id="9803578at2"/>
<gene>
    <name evidence="1" type="ORF">AWH48_14780</name>
</gene>
<protein>
    <recommendedName>
        <fullName evidence="3">Enterochelin esterase</fullName>
    </recommendedName>
</protein>
<name>A0A177L1Y2_9BACI</name>
<dbReference type="SUPFAM" id="SSF53474">
    <property type="entry name" value="alpha/beta-Hydrolases"/>
    <property type="match status" value="1"/>
</dbReference>
<dbReference type="Pfam" id="PF00756">
    <property type="entry name" value="Esterase"/>
    <property type="match status" value="1"/>
</dbReference>
<dbReference type="AlphaFoldDB" id="A0A177L1Y2"/>
<evidence type="ECO:0000313" key="1">
    <source>
        <dbReference type="EMBL" id="OAH59402.1"/>
    </source>
</evidence>
<proteinExistence type="predicted"/>
<dbReference type="PANTHER" id="PTHR48098">
    <property type="entry name" value="ENTEROCHELIN ESTERASE-RELATED"/>
    <property type="match status" value="1"/>
</dbReference>
<dbReference type="PANTHER" id="PTHR48098:SF3">
    <property type="entry name" value="IRON(III) ENTEROBACTIN ESTERASE"/>
    <property type="match status" value="1"/>
</dbReference>
<organism evidence="1 2">
    <name type="scientific">Domibacillus aminovorans</name>
    <dbReference type="NCBI Taxonomy" id="29332"/>
    <lineage>
        <taxon>Bacteria</taxon>
        <taxon>Bacillati</taxon>
        <taxon>Bacillota</taxon>
        <taxon>Bacilli</taxon>
        <taxon>Bacillales</taxon>
        <taxon>Bacillaceae</taxon>
        <taxon>Domibacillus</taxon>
    </lineage>
</organism>